<dbReference type="InterPro" id="IPR039261">
    <property type="entry name" value="FNR_nucleotide-bd"/>
</dbReference>
<reference evidence="2 3" key="1">
    <citation type="submission" date="2020-03" db="EMBL/GenBank/DDBJ databases">
        <title>Whole genome shotgun sequence of Phytohabitans flavus NBRC 107702.</title>
        <authorList>
            <person name="Komaki H."/>
            <person name="Tamura T."/>
        </authorList>
    </citation>
    <scope>NUCLEOTIDE SEQUENCE [LARGE SCALE GENOMIC DNA]</scope>
    <source>
        <strain evidence="2 3">NBRC 107702</strain>
    </source>
</reference>
<proteinExistence type="predicted"/>
<dbReference type="SUPFAM" id="SSF52343">
    <property type="entry name" value="Ferredoxin reductase-like, C-terminal NADP-linked domain"/>
    <property type="match status" value="1"/>
</dbReference>
<evidence type="ECO:0000313" key="2">
    <source>
        <dbReference type="EMBL" id="BCB81038.1"/>
    </source>
</evidence>
<evidence type="ECO:0000313" key="3">
    <source>
        <dbReference type="Proteomes" id="UP000502508"/>
    </source>
</evidence>
<dbReference type="GO" id="GO:0016491">
    <property type="term" value="F:oxidoreductase activity"/>
    <property type="evidence" value="ECO:0007669"/>
    <property type="project" value="InterPro"/>
</dbReference>
<dbReference type="Pfam" id="PF00175">
    <property type="entry name" value="NAD_binding_1"/>
    <property type="match status" value="1"/>
</dbReference>
<dbReference type="Proteomes" id="UP000502508">
    <property type="component" value="Chromosome"/>
</dbReference>
<dbReference type="InterPro" id="IPR001433">
    <property type="entry name" value="OxRdtase_FAD/NAD-bd"/>
</dbReference>
<feature type="domain" description="Oxidoreductase FAD/NAD(P)-binding" evidence="1">
    <location>
        <begin position="19"/>
        <end position="84"/>
    </location>
</feature>
<keyword evidence="3" id="KW-1185">Reference proteome</keyword>
<gene>
    <name evidence="2" type="ORF">Pflav_074480</name>
</gene>
<dbReference type="KEGG" id="pfla:Pflav_074480"/>
<dbReference type="Gene3D" id="3.40.50.80">
    <property type="entry name" value="Nucleotide-binding domain of ferredoxin-NADP reductase (FNR) module"/>
    <property type="match status" value="1"/>
</dbReference>
<accession>A0A6F8Y4X9</accession>
<protein>
    <recommendedName>
        <fullName evidence="1">Oxidoreductase FAD/NAD(P)-binding domain-containing protein</fullName>
    </recommendedName>
</protein>
<organism evidence="2 3">
    <name type="scientific">Phytohabitans flavus</name>
    <dbReference type="NCBI Taxonomy" id="1076124"/>
    <lineage>
        <taxon>Bacteria</taxon>
        <taxon>Bacillati</taxon>
        <taxon>Actinomycetota</taxon>
        <taxon>Actinomycetes</taxon>
        <taxon>Micromonosporales</taxon>
        <taxon>Micromonosporaceae</taxon>
    </lineage>
</organism>
<sequence length="86" mass="9958">MTWLTPHWIPKVIVQLLSASLPWPSSRFTIVYDNRYARSVMFAEELADLKDVHPERLHVVHVLSREPQEARLLSGRIDAARLAELL</sequence>
<dbReference type="AlphaFoldDB" id="A0A6F8Y4X9"/>
<evidence type="ECO:0000259" key="1">
    <source>
        <dbReference type="Pfam" id="PF00175"/>
    </source>
</evidence>
<name>A0A6F8Y4X9_9ACTN</name>
<dbReference type="EMBL" id="AP022870">
    <property type="protein sequence ID" value="BCB81038.1"/>
    <property type="molecule type" value="Genomic_DNA"/>
</dbReference>
<reference evidence="2 3" key="2">
    <citation type="submission" date="2020-03" db="EMBL/GenBank/DDBJ databases">
        <authorList>
            <person name="Ichikawa N."/>
            <person name="Kimura A."/>
            <person name="Kitahashi Y."/>
            <person name="Uohara A."/>
        </authorList>
    </citation>
    <scope>NUCLEOTIDE SEQUENCE [LARGE SCALE GENOMIC DNA]</scope>
    <source>
        <strain evidence="2 3">NBRC 107702</strain>
    </source>
</reference>